<dbReference type="AlphaFoldDB" id="A0A0C3DRC7"/>
<dbReference type="InParanoid" id="A0A0C3DRC7"/>
<reference evidence="1 2" key="1">
    <citation type="submission" date="2014-04" db="EMBL/GenBank/DDBJ databases">
        <authorList>
            <consortium name="DOE Joint Genome Institute"/>
            <person name="Kuo A."/>
            <person name="Kohler A."/>
            <person name="Nagy L.G."/>
            <person name="Floudas D."/>
            <person name="Copeland A."/>
            <person name="Barry K.W."/>
            <person name="Cichocki N."/>
            <person name="Veneault-Fourrey C."/>
            <person name="LaButti K."/>
            <person name="Lindquist E.A."/>
            <person name="Lipzen A."/>
            <person name="Lundell T."/>
            <person name="Morin E."/>
            <person name="Murat C."/>
            <person name="Sun H."/>
            <person name="Tunlid A."/>
            <person name="Henrissat B."/>
            <person name="Grigoriev I.V."/>
            <person name="Hibbett D.S."/>
            <person name="Martin F."/>
            <person name="Nordberg H.P."/>
            <person name="Cantor M.N."/>
            <person name="Hua S.X."/>
        </authorList>
    </citation>
    <scope>NUCLEOTIDE SEQUENCE [LARGE SCALE GENOMIC DNA]</scope>
    <source>
        <strain evidence="1 2">Foug A</strain>
    </source>
</reference>
<dbReference type="HOGENOM" id="CLU_3074488_0_0_1"/>
<protein>
    <submittedName>
        <fullName evidence="1">Uncharacterized protein</fullName>
    </submittedName>
</protein>
<name>A0A0C3DRC7_9AGAM</name>
<reference evidence="2" key="2">
    <citation type="submission" date="2015-01" db="EMBL/GenBank/DDBJ databases">
        <title>Evolutionary Origins and Diversification of the Mycorrhizal Mutualists.</title>
        <authorList>
            <consortium name="DOE Joint Genome Institute"/>
            <consortium name="Mycorrhizal Genomics Consortium"/>
            <person name="Kohler A."/>
            <person name="Kuo A."/>
            <person name="Nagy L.G."/>
            <person name="Floudas D."/>
            <person name="Copeland A."/>
            <person name="Barry K.W."/>
            <person name="Cichocki N."/>
            <person name="Veneault-Fourrey C."/>
            <person name="LaButti K."/>
            <person name="Lindquist E.A."/>
            <person name="Lipzen A."/>
            <person name="Lundell T."/>
            <person name="Morin E."/>
            <person name="Murat C."/>
            <person name="Riley R."/>
            <person name="Ohm R."/>
            <person name="Sun H."/>
            <person name="Tunlid A."/>
            <person name="Henrissat B."/>
            <person name="Grigoriev I.V."/>
            <person name="Hibbett D.S."/>
            <person name="Martin F."/>
        </authorList>
    </citation>
    <scope>NUCLEOTIDE SEQUENCE [LARGE SCALE GENOMIC DNA]</scope>
    <source>
        <strain evidence="2">Foug A</strain>
    </source>
</reference>
<dbReference type="Proteomes" id="UP000053989">
    <property type="component" value="Unassembled WGS sequence"/>
</dbReference>
<evidence type="ECO:0000313" key="2">
    <source>
        <dbReference type="Proteomes" id="UP000053989"/>
    </source>
</evidence>
<proteinExistence type="predicted"/>
<keyword evidence="2" id="KW-1185">Reference proteome</keyword>
<feature type="non-terminal residue" evidence="1">
    <location>
        <position position="1"/>
    </location>
</feature>
<organism evidence="1 2">
    <name type="scientific">Scleroderma citrinum Foug A</name>
    <dbReference type="NCBI Taxonomy" id="1036808"/>
    <lineage>
        <taxon>Eukaryota</taxon>
        <taxon>Fungi</taxon>
        <taxon>Dikarya</taxon>
        <taxon>Basidiomycota</taxon>
        <taxon>Agaricomycotina</taxon>
        <taxon>Agaricomycetes</taxon>
        <taxon>Agaricomycetidae</taxon>
        <taxon>Boletales</taxon>
        <taxon>Sclerodermatineae</taxon>
        <taxon>Sclerodermataceae</taxon>
        <taxon>Scleroderma</taxon>
    </lineage>
</organism>
<dbReference type="EMBL" id="KN822036">
    <property type="protein sequence ID" value="KIM63215.1"/>
    <property type="molecule type" value="Genomic_DNA"/>
</dbReference>
<dbReference type="OrthoDB" id="3254233at2759"/>
<evidence type="ECO:0000313" key="1">
    <source>
        <dbReference type="EMBL" id="KIM63215.1"/>
    </source>
</evidence>
<sequence>ISNHPDLFQIVTPDVDHFDFPLRAHLNCPLVASVYQELREGLWPFAHAHSPLI</sequence>
<accession>A0A0C3DRC7</accession>
<gene>
    <name evidence="1" type="ORF">SCLCIDRAFT_117857</name>
</gene>